<organism evidence="10 11">
    <name type="scientific">Candidatus Bacteroides intestinavium</name>
    <dbReference type="NCBI Taxonomy" id="2838469"/>
    <lineage>
        <taxon>Bacteria</taxon>
        <taxon>Pseudomonadati</taxon>
        <taxon>Bacteroidota</taxon>
        <taxon>Bacteroidia</taxon>
        <taxon>Bacteroidales</taxon>
        <taxon>Bacteroidaceae</taxon>
        <taxon>Bacteroides</taxon>
    </lineage>
</organism>
<dbReference type="InterPro" id="IPR018485">
    <property type="entry name" value="FGGY_C"/>
</dbReference>
<dbReference type="Pfam" id="PF00370">
    <property type="entry name" value="FGGY_N"/>
    <property type="match status" value="1"/>
</dbReference>
<dbReference type="Gene3D" id="3.30.420.40">
    <property type="match status" value="2"/>
</dbReference>
<keyword evidence="5" id="KW-0067">ATP-binding</keyword>
<dbReference type="AlphaFoldDB" id="A0A9D2HSD0"/>
<evidence type="ECO:0000259" key="8">
    <source>
        <dbReference type="Pfam" id="PF00370"/>
    </source>
</evidence>
<dbReference type="PANTHER" id="PTHR10196">
    <property type="entry name" value="SUGAR KINASE"/>
    <property type="match status" value="1"/>
</dbReference>
<dbReference type="InterPro" id="IPR013449">
    <property type="entry name" value="Rhamnulokinase"/>
</dbReference>
<gene>
    <name evidence="10" type="ORF">H9785_04350</name>
</gene>
<feature type="domain" description="Carbohydrate kinase FGGY N-terminal" evidence="8">
    <location>
        <begin position="5"/>
        <end position="246"/>
    </location>
</feature>
<accession>A0A9D2HSD0</accession>
<dbReference type="InterPro" id="IPR018484">
    <property type="entry name" value="FGGY_N"/>
</dbReference>
<keyword evidence="4" id="KW-0418">Kinase</keyword>
<dbReference type="InterPro" id="IPR043129">
    <property type="entry name" value="ATPase_NBD"/>
</dbReference>
<dbReference type="EMBL" id="DWZE01000057">
    <property type="protein sequence ID" value="HJA83183.1"/>
    <property type="molecule type" value="Genomic_DNA"/>
</dbReference>
<reference evidence="10" key="2">
    <citation type="submission" date="2021-04" db="EMBL/GenBank/DDBJ databases">
        <authorList>
            <person name="Gilroy R."/>
        </authorList>
    </citation>
    <scope>NUCLEOTIDE SEQUENCE</scope>
    <source>
        <strain evidence="10">ChiHecec1B25-7008</strain>
    </source>
</reference>
<keyword evidence="6" id="KW-1015">Disulfide bond</keyword>
<proteinExistence type="inferred from homology"/>
<keyword evidence="3" id="KW-0547">Nucleotide-binding</keyword>
<evidence type="ECO:0000259" key="9">
    <source>
        <dbReference type="Pfam" id="PF02782"/>
    </source>
</evidence>
<dbReference type="GO" id="GO:0008993">
    <property type="term" value="F:rhamnulokinase activity"/>
    <property type="evidence" value="ECO:0007669"/>
    <property type="project" value="InterPro"/>
</dbReference>
<dbReference type="PANTHER" id="PTHR10196:SF93">
    <property type="entry name" value="L-RHAMNULOKINASE"/>
    <property type="match status" value="1"/>
</dbReference>
<evidence type="ECO:0000256" key="7">
    <source>
        <dbReference type="ARBA" id="ARBA00023308"/>
    </source>
</evidence>
<comment type="similarity">
    <text evidence="1">Belongs to the FGGY kinase family.</text>
</comment>
<protein>
    <submittedName>
        <fullName evidence="10">Rhamnulokinase</fullName>
    </submittedName>
</protein>
<dbReference type="GO" id="GO:0019301">
    <property type="term" value="P:rhamnose catabolic process"/>
    <property type="evidence" value="ECO:0007669"/>
    <property type="project" value="InterPro"/>
</dbReference>
<evidence type="ECO:0000256" key="4">
    <source>
        <dbReference type="ARBA" id="ARBA00022777"/>
    </source>
</evidence>
<dbReference type="GO" id="GO:0004370">
    <property type="term" value="F:glycerol kinase activity"/>
    <property type="evidence" value="ECO:0007669"/>
    <property type="project" value="TreeGrafter"/>
</dbReference>
<evidence type="ECO:0000313" key="10">
    <source>
        <dbReference type="EMBL" id="HJA83183.1"/>
    </source>
</evidence>
<feature type="domain" description="Carbohydrate kinase FGGY C-terminal" evidence="9">
    <location>
        <begin position="260"/>
        <end position="450"/>
    </location>
</feature>
<dbReference type="GO" id="GO:0005829">
    <property type="term" value="C:cytosol"/>
    <property type="evidence" value="ECO:0007669"/>
    <property type="project" value="TreeGrafter"/>
</dbReference>
<evidence type="ECO:0000256" key="1">
    <source>
        <dbReference type="ARBA" id="ARBA00009156"/>
    </source>
</evidence>
<dbReference type="Proteomes" id="UP000823860">
    <property type="component" value="Unassembled WGS sequence"/>
</dbReference>
<evidence type="ECO:0000313" key="11">
    <source>
        <dbReference type="Proteomes" id="UP000823860"/>
    </source>
</evidence>
<evidence type="ECO:0000256" key="5">
    <source>
        <dbReference type="ARBA" id="ARBA00022840"/>
    </source>
</evidence>
<sequence length="463" mass="50933">MNDTYLAIDFGGGSGRVIAGQIRDKRLEMQEIHRFPNRQIRLGGHVYWDFLSLFEEMKTGIRKAVGKGLHIRSIGIDTWGVDFGLIDRAGSLLGNPQCYRDPCTEGMPEAFFQDVSPEEHYRESGIQVMPINTLFQLLALQRENPGRLEAADRLLFMPDLFSYFLTGNADNEYCIASTSELLDASQRTWNWALIDRLGLPRRLFGRIVLPGTSRGKVLPEVAAELGLPDDTEVIAVGSHDTAAALFAVPFPAGRTSRCAFLSSGTWSLLGVELERPILTEEARQAGFTNEGCVGGHIKFLQNITGLWILQQLMKQWEAQGADISYDTLLGAAAESTLASLIDVDDPRFTNPADMQQTLAEYCRETDQQAPETKGDYVRCVLRSLAARYKKGIDGLNALLPEPVEQLHIIGGGSRNRLLNRLTEEATGVPVVAGPVEATAMGNILVQAIAAGEIKDKSEIQLID</sequence>
<evidence type="ECO:0000256" key="2">
    <source>
        <dbReference type="ARBA" id="ARBA00022679"/>
    </source>
</evidence>
<dbReference type="SUPFAM" id="SSF53067">
    <property type="entry name" value="Actin-like ATPase domain"/>
    <property type="match status" value="2"/>
</dbReference>
<dbReference type="Pfam" id="PF02782">
    <property type="entry name" value="FGGY_C"/>
    <property type="match status" value="1"/>
</dbReference>
<evidence type="ECO:0000256" key="3">
    <source>
        <dbReference type="ARBA" id="ARBA00022741"/>
    </source>
</evidence>
<keyword evidence="7" id="KW-0684">Rhamnose metabolism</keyword>
<comment type="caution">
    <text evidence="10">The sequence shown here is derived from an EMBL/GenBank/DDBJ whole genome shotgun (WGS) entry which is preliminary data.</text>
</comment>
<dbReference type="CDD" id="cd07771">
    <property type="entry name" value="ASKHA_NBD_FGGY_RhaB-like"/>
    <property type="match status" value="1"/>
</dbReference>
<name>A0A9D2HSD0_9BACE</name>
<keyword evidence="2" id="KW-0808">Transferase</keyword>
<dbReference type="GO" id="GO:0006071">
    <property type="term" value="P:glycerol metabolic process"/>
    <property type="evidence" value="ECO:0007669"/>
    <property type="project" value="TreeGrafter"/>
</dbReference>
<dbReference type="GO" id="GO:0005524">
    <property type="term" value="F:ATP binding"/>
    <property type="evidence" value="ECO:0007669"/>
    <property type="project" value="UniProtKB-KW"/>
</dbReference>
<reference evidence="10" key="1">
    <citation type="journal article" date="2021" name="PeerJ">
        <title>Extensive microbial diversity within the chicken gut microbiome revealed by metagenomics and culture.</title>
        <authorList>
            <person name="Gilroy R."/>
            <person name="Ravi A."/>
            <person name="Getino M."/>
            <person name="Pursley I."/>
            <person name="Horton D.L."/>
            <person name="Alikhan N.F."/>
            <person name="Baker D."/>
            <person name="Gharbi K."/>
            <person name="Hall N."/>
            <person name="Watson M."/>
            <person name="Adriaenssens E.M."/>
            <person name="Foster-Nyarko E."/>
            <person name="Jarju S."/>
            <person name="Secka A."/>
            <person name="Antonio M."/>
            <person name="Oren A."/>
            <person name="Chaudhuri R.R."/>
            <person name="La Ragione R."/>
            <person name="Hildebrand F."/>
            <person name="Pallen M.J."/>
        </authorList>
    </citation>
    <scope>NUCLEOTIDE SEQUENCE</scope>
    <source>
        <strain evidence="10">ChiHecec1B25-7008</strain>
    </source>
</reference>
<evidence type="ECO:0000256" key="6">
    <source>
        <dbReference type="ARBA" id="ARBA00023157"/>
    </source>
</evidence>